<evidence type="ECO:0000256" key="2">
    <source>
        <dbReference type="ARBA" id="ARBA00022723"/>
    </source>
</evidence>
<feature type="compositionally biased region" description="Polar residues" evidence="5">
    <location>
        <begin position="218"/>
        <end position="227"/>
    </location>
</feature>
<dbReference type="InterPro" id="IPR050987">
    <property type="entry name" value="AtrR-like"/>
</dbReference>
<dbReference type="Gene3D" id="4.10.240.10">
    <property type="entry name" value="Zn(2)-C6 fungal-type DNA-binding domain"/>
    <property type="match status" value="1"/>
</dbReference>
<dbReference type="PROSITE" id="PS00463">
    <property type="entry name" value="ZN2_CY6_FUNGAL_1"/>
    <property type="match status" value="1"/>
</dbReference>
<name>A0A6A6Z5H0_9PEZI</name>
<gene>
    <name evidence="7 9" type="ORF">BDZ99DRAFT_567329</name>
</gene>
<dbReference type="GO" id="GO:0005634">
    <property type="term" value="C:nucleus"/>
    <property type="evidence" value="ECO:0007669"/>
    <property type="project" value="UniProtKB-SubCell"/>
</dbReference>
<dbReference type="EMBL" id="MU003694">
    <property type="protein sequence ID" value="KAF2815497.1"/>
    <property type="molecule type" value="Genomic_DNA"/>
</dbReference>
<organism evidence="7">
    <name type="scientific">Mytilinidion resinicola</name>
    <dbReference type="NCBI Taxonomy" id="574789"/>
    <lineage>
        <taxon>Eukaryota</taxon>
        <taxon>Fungi</taxon>
        <taxon>Dikarya</taxon>
        <taxon>Ascomycota</taxon>
        <taxon>Pezizomycotina</taxon>
        <taxon>Dothideomycetes</taxon>
        <taxon>Pleosporomycetidae</taxon>
        <taxon>Mytilinidiales</taxon>
        <taxon>Mytilinidiaceae</taxon>
        <taxon>Mytilinidion</taxon>
    </lineage>
</organism>
<dbReference type="OrthoDB" id="2328572at2759"/>
<reference evidence="9" key="2">
    <citation type="submission" date="2020-04" db="EMBL/GenBank/DDBJ databases">
        <authorList>
            <consortium name="NCBI Genome Project"/>
        </authorList>
    </citation>
    <scope>NUCLEOTIDE SEQUENCE</scope>
    <source>
        <strain evidence="9">CBS 304.34</strain>
    </source>
</reference>
<evidence type="ECO:0000313" key="8">
    <source>
        <dbReference type="Proteomes" id="UP000504636"/>
    </source>
</evidence>
<feature type="region of interest" description="Disordered" evidence="5">
    <location>
        <begin position="1"/>
        <end position="30"/>
    </location>
</feature>
<protein>
    <recommendedName>
        <fullName evidence="6">Zn(2)-C6 fungal-type domain-containing protein</fullName>
    </recommendedName>
</protein>
<feature type="domain" description="Zn(2)-C6 fungal-type" evidence="6">
    <location>
        <begin position="36"/>
        <end position="66"/>
    </location>
</feature>
<dbReference type="PROSITE" id="PS50048">
    <property type="entry name" value="ZN2_CY6_FUNGAL_2"/>
    <property type="match status" value="1"/>
</dbReference>
<evidence type="ECO:0000313" key="7">
    <source>
        <dbReference type="EMBL" id="KAF2815497.1"/>
    </source>
</evidence>
<evidence type="ECO:0000313" key="9">
    <source>
        <dbReference type="RefSeq" id="XP_033582461.1"/>
    </source>
</evidence>
<sequence length="480" mass="52235">MPEPISSSAGRNMNERRLSRAGEQHGANQERKLRSACDACHSAKIRCSGGAVPCTRCERDGVQCHYSFRANLGKPKGSLNKKTLERLRRNAEQQAALDPAPGHARAQSISNSPSHNSYERNQQFPESTGSMSMQRTMSACDPISTLSMPPQQPSTPLSPANLDDIMGLGNNSLSDNSGFSNLSMFDDSMPDFHDSIDVMHPFSPKFPSRAPTPPRLHSYTSVQSIRPTSCESSSDDSSDSESDECKKLEAFTLFASACTRKAQPSVPPLYMSRHDSFASNWGAQDSYNPMPSPTTTDSQSSRSHTRVGSLSCACACFQTLTEQLCQIRVAETQQTSPYRAAAGIDTTLHRTTSTLTSVSAFLSCPVCSTDLHVFSIASMLLSTTLTLSEALVTPGPQLDIRIGNYAASGALGEVVKTVLVSTELGKLKELLAVYGRKVDCLQGEAAHVDFLRFQARNLDRELRQMTKRVAVPDLRAIARR</sequence>
<feature type="region of interest" description="Disordered" evidence="5">
    <location>
        <begin position="282"/>
        <end position="302"/>
    </location>
</feature>
<comment type="subcellular location">
    <subcellularLocation>
        <location evidence="1">Nucleus</location>
    </subcellularLocation>
</comment>
<keyword evidence="2" id="KW-0479">Metal-binding</keyword>
<evidence type="ECO:0000256" key="5">
    <source>
        <dbReference type="SAM" id="MobiDB-lite"/>
    </source>
</evidence>
<proteinExistence type="predicted"/>
<dbReference type="GO" id="GO:0003677">
    <property type="term" value="F:DNA binding"/>
    <property type="evidence" value="ECO:0007669"/>
    <property type="project" value="UniProtKB-KW"/>
</dbReference>
<dbReference type="GO" id="GO:0000981">
    <property type="term" value="F:DNA-binding transcription factor activity, RNA polymerase II-specific"/>
    <property type="evidence" value="ECO:0007669"/>
    <property type="project" value="InterPro"/>
</dbReference>
<dbReference type="GeneID" id="54468568"/>
<evidence type="ECO:0000259" key="6">
    <source>
        <dbReference type="PROSITE" id="PS50048"/>
    </source>
</evidence>
<dbReference type="AlphaFoldDB" id="A0A6A6Z5H0"/>
<dbReference type="InterPro" id="IPR036864">
    <property type="entry name" value="Zn2-C6_fun-type_DNA-bd_sf"/>
</dbReference>
<feature type="compositionally biased region" description="Basic and acidic residues" evidence="5">
    <location>
        <begin position="13"/>
        <end position="30"/>
    </location>
</feature>
<evidence type="ECO:0000256" key="3">
    <source>
        <dbReference type="ARBA" id="ARBA00023125"/>
    </source>
</evidence>
<feature type="compositionally biased region" description="Polar residues" evidence="5">
    <location>
        <begin position="1"/>
        <end position="11"/>
    </location>
</feature>
<dbReference type="SUPFAM" id="SSF57701">
    <property type="entry name" value="Zn2/Cys6 DNA-binding domain"/>
    <property type="match status" value="1"/>
</dbReference>
<dbReference type="PANTHER" id="PTHR46910:SF3">
    <property type="entry name" value="HALOTOLERANCE PROTEIN 9-RELATED"/>
    <property type="match status" value="1"/>
</dbReference>
<keyword evidence="3" id="KW-0238">DNA-binding</keyword>
<dbReference type="CDD" id="cd00067">
    <property type="entry name" value="GAL4"/>
    <property type="match status" value="1"/>
</dbReference>
<keyword evidence="8" id="KW-1185">Reference proteome</keyword>
<dbReference type="RefSeq" id="XP_033582461.1">
    <property type="nucleotide sequence ID" value="XM_033727675.1"/>
</dbReference>
<reference evidence="7 9" key="1">
    <citation type="journal article" date="2020" name="Stud. Mycol.">
        <title>101 Dothideomycetes genomes: a test case for predicting lifestyles and emergence of pathogens.</title>
        <authorList>
            <person name="Haridas S."/>
            <person name="Albert R."/>
            <person name="Binder M."/>
            <person name="Bloem J."/>
            <person name="Labutti K."/>
            <person name="Salamov A."/>
            <person name="Andreopoulos B."/>
            <person name="Baker S."/>
            <person name="Barry K."/>
            <person name="Bills G."/>
            <person name="Bluhm B."/>
            <person name="Cannon C."/>
            <person name="Castanera R."/>
            <person name="Culley D."/>
            <person name="Daum C."/>
            <person name="Ezra D."/>
            <person name="Gonzalez J."/>
            <person name="Henrissat B."/>
            <person name="Kuo A."/>
            <person name="Liang C."/>
            <person name="Lipzen A."/>
            <person name="Lutzoni F."/>
            <person name="Magnuson J."/>
            <person name="Mondo S."/>
            <person name="Nolan M."/>
            <person name="Ohm R."/>
            <person name="Pangilinan J."/>
            <person name="Park H.-J."/>
            <person name="Ramirez L."/>
            <person name="Alfaro M."/>
            <person name="Sun H."/>
            <person name="Tritt A."/>
            <person name="Yoshinaga Y."/>
            <person name="Zwiers L.-H."/>
            <person name="Turgeon B."/>
            <person name="Goodwin S."/>
            <person name="Spatafora J."/>
            <person name="Crous P."/>
            <person name="Grigoriev I."/>
        </authorList>
    </citation>
    <scope>NUCLEOTIDE SEQUENCE</scope>
    <source>
        <strain evidence="7 9">CBS 304.34</strain>
    </source>
</reference>
<dbReference type="Proteomes" id="UP000504636">
    <property type="component" value="Unplaced"/>
</dbReference>
<keyword evidence="4" id="KW-0539">Nucleus</keyword>
<evidence type="ECO:0000256" key="4">
    <source>
        <dbReference type="ARBA" id="ARBA00023242"/>
    </source>
</evidence>
<dbReference type="SMART" id="SM00066">
    <property type="entry name" value="GAL4"/>
    <property type="match status" value="1"/>
</dbReference>
<evidence type="ECO:0000256" key="1">
    <source>
        <dbReference type="ARBA" id="ARBA00004123"/>
    </source>
</evidence>
<reference evidence="9" key="3">
    <citation type="submission" date="2025-04" db="UniProtKB">
        <authorList>
            <consortium name="RefSeq"/>
        </authorList>
    </citation>
    <scope>IDENTIFICATION</scope>
    <source>
        <strain evidence="9">CBS 304.34</strain>
    </source>
</reference>
<feature type="region of interest" description="Disordered" evidence="5">
    <location>
        <begin position="204"/>
        <end position="242"/>
    </location>
</feature>
<accession>A0A6A6Z5H0</accession>
<dbReference type="PANTHER" id="PTHR46910">
    <property type="entry name" value="TRANSCRIPTION FACTOR PDR1"/>
    <property type="match status" value="1"/>
</dbReference>
<feature type="compositionally biased region" description="Polar residues" evidence="5">
    <location>
        <begin position="107"/>
        <end position="134"/>
    </location>
</feature>
<dbReference type="GO" id="GO:0008270">
    <property type="term" value="F:zinc ion binding"/>
    <property type="evidence" value="ECO:0007669"/>
    <property type="project" value="InterPro"/>
</dbReference>
<dbReference type="Pfam" id="PF00172">
    <property type="entry name" value="Zn_clus"/>
    <property type="match status" value="1"/>
</dbReference>
<dbReference type="InterPro" id="IPR001138">
    <property type="entry name" value="Zn2Cys6_DnaBD"/>
</dbReference>
<feature type="compositionally biased region" description="Acidic residues" evidence="5">
    <location>
        <begin position="233"/>
        <end position="242"/>
    </location>
</feature>
<feature type="region of interest" description="Disordered" evidence="5">
    <location>
        <begin position="94"/>
        <end position="134"/>
    </location>
</feature>